<feature type="transmembrane region" description="Helical" evidence="2">
    <location>
        <begin position="43"/>
        <end position="66"/>
    </location>
</feature>
<comment type="caution">
    <text evidence="4">The sequence shown here is derived from an EMBL/GenBank/DDBJ whole genome shotgun (WGS) entry which is preliminary data.</text>
</comment>
<evidence type="ECO:0000259" key="3">
    <source>
        <dbReference type="Pfam" id="PF00582"/>
    </source>
</evidence>
<proteinExistence type="inferred from homology"/>
<dbReference type="InterPro" id="IPR006015">
    <property type="entry name" value="Universal_stress_UspA"/>
</dbReference>
<dbReference type="PRINTS" id="PR01438">
    <property type="entry name" value="UNVRSLSTRESS"/>
</dbReference>
<dbReference type="InterPro" id="IPR014729">
    <property type="entry name" value="Rossmann-like_a/b/a_fold"/>
</dbReference>
<dbReference type="Gene3D" id="3.40.50.620">
    <property type="entry name" value="HUPs"/>
    <property type="match status" value="1"/>
</dbReference>
<evidence type="ECO:0000256" key="2">
    <source>
        <dbReference type="SAM" id="Phobius"/>
    </source>
</evidence>
<evidence type="ECO:0000313" key="4">
    <source>
        <dbReference type="EMBL" id="MDD9207480.1"/>
    </source>
</evidence>
<dbReference type="InterPro" id="IPR006016">
    <property type="entry name" value="UspA"/>
</dbReference>
<dbReference type="Pfam" id="PF00582">
    <property type="entry name" value="Usp"/>
    <property type="match status" value="1"/>
</dbReference>
<organism evidence="4 5">
    <name type="scientific">Georgenia halotolerans</name>
    <dbReference type="NCBI Taxonomy" id="3028317"/>
    <lineage>
        <taxon>Bacteria</taxon>
        <taxon>Bacillati</taxon>
        <taxon>Actinomycetota</taxon>
        <taxon>Actinomycetes</taxon>
        <taxon>Micrococcales</taxon>
        <taxon>Bogoriellaceae</taxon>
        <taxon>Georgenia</taxon>
    </lineage>
</organism>
<comment type="similarity">
    <text evidence="1">Belongs to the universal stress protein A family.</text>
</comment>
<dbReference type="EMBL" id="JARACI010001112">
    <property type="protein sequence ID" value="MDD9207480.1"/>
    <property type="molecule type" value="Genomic_DNA"/>
</dbReference>
<dbReference type="Proteomes" id="UP001165561">
    <property type="component" value="Unassembled WGS sequence"/>
</dbReference>
<dbReference type="SUPFAM" id="SSF52402">
    <property type="entry name" value="Adenine nucleotide alpha hydrolases-like"/>
    <property type="match status" value="1"/>
</dbReference>
<name>A0ABT5TZI6_9MICO</name>
<feature type="domain" description="UspA" evidence="3">
    <location>
        <begin position="3"/>
        <end position="67"/>
    </location>
</feature>
<keyword evidence="2" id="KW-1133">Transmembrane helix</keyword>
<keyword evidence="2" id="KW-0812">Transmembrane</keyword>
<sequence length="79" mass="8016">MAERHPDVRVDLHDERGHPVEVLRRASRTASLLMLGTRGRGGLASLVLGSVGLGVLGVAACTVVIVRGGQPGATPPGAA</sequence>
<reference evidence="4" key="1">
    <citation type="submission" date="2023-02" db="EMBL/GenBank/DDBJ databases">
        <title>Georgenia sp.10Sc9-8, isolated from a soil sample collected from the Taklamakan desert.</title>
        <authorList>
            <person name="Liu S."/>
        </authorList>
    </citation>
    <scope>NUCLEOTIDE SEQUENCE</scope>
    <source>
        <strain evidence="4">10Sc9-8</strain>
    </source>
</reference>
<evidence type="ECO:0000313" key="5">
    <source>
        <dbReference type="Proteomes" id="UP001165561"/>
    </source>
</evidence>
<keyword evidence="5" id="KW-1185">Reference proteome</keyword>
<gene>
    <name evidence="4" type="ORF">PU560_13550</name>
</gene>
<keyword evidence="2" id="KW-0472">Membrane</keyword>
<evidence type="ECO:0000256" key="1">
    <source>
        <dbReference type="ARBA" id="ARBA00008791"/>
    </source>
</evidence>
<accession>A0ABT5TZI6</accession>
<protein>
    <submittedName>
        <fullName evidence="4">Universal stress protein</fullName>
    </submittedName>
</protein>